<accession>A0A8S5U2E6</accession>
<keyword evidence="1" id="KW-0378">Hydrolase</keyword>
<protein>
    <submittedName>
        <fullName evidence="1">Restriction endonuclease</fullName>
    </submittedName>
</protein>
<organism evidence="1">
    <name type="scientific">Siphoviridae sp. ctqzz19</name>
    <dbReference type="NCBI Taxonomy" id="2825682"/>
    <lineage>
        <taxon>Viruses</taxon>
        <taxon>Duplodnaviria</taxon>
        <taxon>Heunggongvirae</taxon>
        <taxon>Uroviricota</taxon>
        <taxon>Caudoviricetes</taxon>
    </lineage>
</organism>
<name>A0A8S5U2E6_9CAUD</name>
<dbReference type="GO" id="GO:0004519">
    <property type="term" value="F:endonuclease activity"/>
    <property type="evidence" value="ECO:0007669"/>
    <property type="project" value="UniProtKB-KW"/>
</dbReference>
<dbReference type="EMBL" id="BK015988">
    <property type="protein sequence ID" value="DAF88632.1"/>
    <property type="molecule type" value="Genomic_DNA"/>
</dbReference>
<reference evidence="1" key="1">
    <citation type="journal article" date="2021" name="Proc. Natl. Acad. Sci. U.S.A.">
        <title>A Catalog of Tens of Thousands of Viruses from Human Metagenomes Reveals Hidden Associations with Chronic Diseases.</title>
        <authorList>
            <person name="Tisza M.J."/>
            <person name="Buck C.B."/>
        </authorList>
    </citation>
    <scope>NUCLEOTIDE SEQUENCE</scope>
    <source>
        <strain evidence="1">Ctqzz19</strain>
    </source>
</reference>
<keyword evidence="1" id="KW-0255">Endonuclease</keyword>
<evidence type="ECO:0000313" key="1">
    <source>
        <dbReference type="EMBL" id="DAF88632.1"/>
    </source>
</evidence>
<proteinExistence type="predicted"/>
<keyword evidence="1" id="KW-0540">Nuclease</keyword>
<sequence>MQYLSKCVDCGAKVIGTYKRKYCDRCLKRHLSSNFRQRREKFEAEFKPYSKRCLICGRKFDVLDYNAQSQKYCDCCKNKTKYYRKKSEKQAKKQDIGGLVAVAASIVGKSYGNFVADNYNNPDFDAYVLKIIRENKPNLLKKGKDKNEIQNK</sequence>